<dbReference type="GO" id="GO:0022857">
    <property type="term" value="F:transmembrane transporter activity"/>
    <property type="evidence" value="ECO:0007669"/>
    <property type="project" value="TreeGrafter"/>
</dbReference>
<dbReference type="PROSITE" id="PS00211">
    <property type="entry name" value="ABC_TRANSPORTER_1"/>
    <property type="match status" value="1"/>
</dbReference>
<name>Q93ME0_CLOPE</name>
<dbReference type="NCBIfam" id="TIGR03608">
    <property type="entry name" value="L_ocin_972_ABC"/>
    <property type="match status" value="1"/>
</dbReference>
<dbReference type="GO" id="GO:0005886">
    <property type="term" value="C:plasma membrane"/>
    <property type="evidence" value="ECO:0007669"/>
    <property type="project" value="TreeGrafter"/>
</dbReference>
<dbReference type="InterPro" id="IPR003593">
    <property type="entry name" value="AAA+_ATPase"/>
</dbReference>
<dbReference type="PANTHER" id="PTHR24220">
    <property type="entry name" value="IMPORT ATP-BINDING PROTEIN"/>
    <property type="match status" value="1"/>
</dbReference>
<sequence length="211" mass="23971">MNIIEISNLNKKYFDKVIFKDFSLSIKKGEMIAISGRSGCGKSTLLNMIGLIEKFDSGEIIIDGVKNIKINSKLANKFLREKISYLFQNFALVDEETVEENLRLAIKHTIKNTKKIEEEIIRCLKFVGLEGCQKNYIYELSGGEQQRVAIARLMLKPSEIILADEPTGSLDEENRDIIISLLKELNESGKTIIIVTHDNYVAKQADRIIFL</sequence>
<dbReference type="InterPro" id="IPR017911">
    <property type="entry name" value="MacB-like_ATP-bd"/>
</dbReference>
<dbReference type="Pfam" id="PF00005">
    <property type="entry name" value="ABC_tran"/>
    <property type="match status" value="1"/>
</dbReference>
<dbReference type="RefSeq" id="WP_003450114.1">
    <property type="nucleotide sequence ID" value="NC_003042.1"/>
</dbReference>
<dbReference type="GO" id="GO:0005524">
    <property type="term" value="F:ATP binding"/>
    <property type="evidence" value="ECO:0007669"/>
    <property type="project" value="UniProtKB-KW"/>
</dbReference>
<dbReference type="GO" id="GO:0016887">
    <property type="term" value="F:ATP hydrolysis activity"/>
    <property type="evidence" value="ECO:0007669"/>
    <property type="project" value="InterPro"/>
</dbReference>
<feature type="domain" description="ABC transporter" evidence="4">
    <location>
        <begin position="4"/>
        <end position="211"/>
    </location>
</feature>
<evidence type="ECO:0000256" key="1">
    <source>
        <dbReference type="ARBA" id="ARBA00022448"/>
    </source>
</evidence>
<dbReference type="InterPro" id="IPR015854">
    <property type="entry name" value="ABC_transpr_LolD-like"/>
</dbReference>
<reference evidence="5 6" key="1">
    <citation type="journal article" date="2002" name="Proc. Natl. Acad. Sci. U.S.A.">
        <title>Complete genome sequence of Clostridium perfringens, an anaerobic flesh-eater.</title>
        <authorList>
            <person name="Shimizu T."/>
            <person name="Ohtani K."/>
            <person name="Hirakawa H."/>
            <person name="Ohshima K."/>
            <person name="Yamashita A."/>
            <person name="Shiba T."/>
            <person name="Ogasawara N."/>
            <person name="Hattori M."/>
            <person name="Kuhara S."/>
            <person name="Hayashi H."/>
        </authorList>
    </citation>
    <scope>NUCLEOTIDE SEQUENCE [LARGE SCALE GENOMIC DNA]</scope>
    <source>
        <strain evidence="6">13 / Type A</strain>
        <plasmid evidence="5 6">pCP13</plasmid>
    </source>
</reference>
<evidence type="ECO:0000259" key="4">
    <source>
        <dbReference type="PROSITE" id="PS50893"/>
    </source>
</evidence>
<dbReference type="EMBL" id="AP003515">
    <property type="protein sequence ID" value="BAB62445.1"/>
    <property type="molecule type" value="Genomic_DNA"/>
</dbReference>
<proteinExistence type="predicted"/>
<dbReference type="Gene3D" id="3.40.50.300">
    <property type="entry name" value="P-loop containing nucleotide triphosphate hydrolases"/>
    <property type="match status" value="1"/>
</dbReference>
<dbReference type="SUPFAM" id="SSF52540">
    <property type="entry name" value="P-loop containing nucleoside triphosphate hydrolases"/>
    <property type="match status" value="1"/>
</dbReference>
<dbReference type="GeneID" id="93000447"/>
<dbReference type="SMART" id="SM00382">
    <property type="entry name" value="AAA"/>
    <property type="match status" value="1"/>
</dbReference>
<dbReference type="InterPro" id="IPR027417">
    <property type="entry name" value="P-loop_NTPase"/>
</dbReference>
<keyword evidence="3" id="KW-0067">ATP-binding</keyword>
<keyword evidence="2" id="KW-0547">Nucleotide-binding</keyword>
<evidence type="ECO:0000256" key="2">
    <source>
        <dbReference type="ARBA" id="ARBA00022741"/>
    </source>
</evidence>
<dbReference type="InterPro" id="IPR017871">
    <property type="entry name" value="ABC_transporter-like_CS"/>
</dbReference>
<evidence type="ECO:0000313" key="5">
    <source>
        <dbReference type="EMBL" id="BAB62445.1"/>
    </source>
</evidence>
<gene>
    <name evidence="5" type="ordered locus">PCP07</name>
</gene>
<keyword evidence="5" id="KW-0614">Plasmid</keyword>
<keyword evidence="1" id="KW-0813">Transport</keyword>
<dbReference type="PROSITE" id="PS50893">
    <property type="entry name" value="ABC_TRANSPORTER_2"/>
    <property type="match status" value="1"/>
</dbReference>
<evidence type="ECO:0000313" key="6">
    <source>
        <dbReference type="Proteomes" id="UP000000818"/>
    </source>
</evidence>
<dbReference type="PANTHER" id="PTHR24220:SF86">
    <property type="entry name" value="ABC TRANSPORTER ABCH.1"/>
    <property type="match status" value="1"/>
</dbReference>
<dbReference type="InterPro" id="IPR003439">
    <property type="entry name" value="ABC_transporter-like_ATP-bd"/>
</dbReference>
<geneLocation type="plasmid" evidence="5 6">
    <name>pCP13</name>
</geneLocation>
<dbReference type="AlphaFoldDB" id="Q93ME0"/>
<accession>Q93ME0</accession>
<dbReference type="InterPro" id="IPR019895">
    <property type="entry name" value="L_ocin_972_ABC"/>
</dbReference>
<dbReference type="KEGG" id="cpe:PCP07"/>
<dbReference type="HOGENOM" id="CLU_000604_1_22_9"/>
<dbReference type="CDD" id="cd03255">
    <property type="entry name" value="ABC_MJ0796_LolCDE_FtsE"/>
    <property type="match status" value="1"/>
</dbReference>
<protein>
    <submittedName>
        <fullName evidence="5">Probable ABC transporter</fullName>
    </submittedName>
</protein>
<organism evidence="5 6">
    <name type="scientific">Clostridium perfringens (strain 13 / Type A)</name>
    <dbReference type="NCBI Taxonomy" id="195102"/>
    <lineage>
        <taxon>Bacteria</taxon>
        <taxon>Bacillati</taxon>
        <taxon>Bacillota</taxon>
        <taxon>Clostridia</taxon>
        <taxon>Eubacteriales</taxon>
        <taxon>Clostridiaceae</taxon>
        <taxon>Clostridium</taxon>
    </lineage>
</organism>
<dbReference type="Proteomes" id="UP000000818">
    <property type="component" value="Plasmid pCP13"/>
</dbReference>
<evidence type="ECO:0000256" key="3">
    <source>
        <dbReference type="ARBA" id="ARBA00022840"/>
    </source>
</evidence>